<reference evidence="1 2" key="1">
    <citation type="submission" date="2017-08" db="EMBL/GenBank/DDBJ databases">
        <title>Infants hospitalized years apart are colonized by the same room-sourced microbial strains.</title>
        <authorList>
            <person name="Brooks B."/>
            <person name="Olm M.R."/>
            <person name="Firek B.A."/>
            <person name="Baker R."/>
            <person name="Thomas B.C."/>
            <person name="Morowitz M.J."/>
            <person name="Banfield J.F."/>
        </authorList>
    </citation>
    <scope>NUCLEOTIDE SEQUENCE [LARGE SCALE GENOMIC DNA]</scope>
    <source>
        <strain evidence="1">S2_005_001_R2_27</strain>
    </source>
</reference>
<protein>
    <submittedName>
        <fullName evidence="1">Uncharacterized protein</fullName>
    </submittedName>
</protein>
<evidence type="ECO:0000313" key="2">
    <source>
        <dbReference type="Proteomes" id="UP000248887"/>
    </source>
</evidence>
<evidence type="ECO:0000313" key="1">
    <source>
        <dbReference type="EMBL" id="PZQ80469.1"/>
    </source>
</evidence>
<dbReference type="InterPro" id="IPR036390">
    <property type="entry name" value="WH_DNA-bd_sf"/>
</dbReference>
<gene>
    <name evidence="1" type="ORF">DI549_17010</name>
</gene>
<dbReference type="Gene3D" id="1.10.10.10">
    <property type="entry name" value="Winged helix-like DNA-binding domain superfamily/Winged helix DNA-binding domain"/>
    <property type="match status" value="1"/>
</dbReference>
<name>A0A2W5QW89_ANCNO</name>
<dbReference type="InterPro" id="IPR036388">
    <property type="entry name" value="WH-like_DNA-bd_sf"/>
</dbReference>
<dbReference type="EMBL" id="QFQD01000064">
    <property type="protein sequence ID" value="PZQ80469.1"/>
    <property type="molecule type" value="Genomic_DNA"/>
</dbReference>
<comment type="caution">
    <text evidence="1">The sequence shown here is derived from an EMBL/GenBank/DDBJ whole genome shotgun (WGS) entry which is preliminary data.</text>
</comment>
<dbReference type="AlphaFoldDB" id="A0A2W5QW89"/>
<accession>A0A2W5QW89</accession>
<organism evidence="1 2">
    <name type="scientific">Ancylobacter novellus</name>
    <name type="common">Thiobacillus novellus</name>
    <dbReference type="NCBI Taxonomy" id="921"/>
    <lineage>
        <taxon>Bacteria</taxon>
        <taxon>Pseudomonadati</taxon>
        <taxon>Pseudomonadota</taxon>
        <taxon>Alphaproteobacteria</taxon>
        <taxon>Hyphomicrobiales</taxon>
        <taxon>Xanthobacteraceae</taxon>
        <taxon>Ancylobacter</taxon>
    </lineage>
</organism>
<sequence length="249" mass="27111">MAQAPAADWPILKMFDQLGRYVVCYMLIHNYYAWRDADGPAPTLSALQALVGSSARHTAGLVSALKLGGFIEIESDPADRRIKRLRPADATINEIGRSPRLFMRALDEIDGQDRAARLAEPDALGRLVYQSAAQVLAGGTLLHGFPGVLHFTRRDCGYPLLTAVMAAHYEPAISEGEPVVALSRRALAQRFRVSPAHIGNVFSDAAANGWFEIDPDGRVCPTMDFCDEFECWAAWQMTHGASLCGPAQG</sequence>
<dbReference type="SUPFAM" id="SSF46785">
    <property type="entry name" value="Winged helix' DNA-binding domain"/>
    <property type="match status" value="1"/>
</dbReference>
<dbReference type="Proteomes" id="UP000248887">
    <property type="component" value="Unassembled WGS sequence"/>
</dbReference>
<proteinExistence type="predicted"/>